<keyword evidence="2" id="KW-0472">Membrane</keyword>
<gene>
    <name evidence="3" type="ORF">GcC1_206012</name>
</gene>
<dbReference type="Proteomes" id="UP000285405">
    <property type="component" value="Unassembled WGS sequence"/>
</dbReference>
<accession>A0A420HC98</accession>
<name>A0A420HC98_9PEZI</name>
<keyword evidence="2" id="KW-0812">Transmembrane</keyword>
<keyword evidence="2" id="KW-1133">Transmembrane helix</keyword>
<evidence type="ECO:0000313" key="3">
    <source>
        <dbReference type="EMBL" id="RKF55061.1"/>
    </source>
</evidence>
<reference evidence="3 4" key="1">
    <citation type="journal article" date="2018" name="BMC Genomics">
        <title>Comparative genome analyses reveal sequence features reflecting distinct modes of host-adaptation between dicot and monocot powdery mildew.</title>
        <authorList>
            <person name="Wu Y."/>
            <person name="Ma X."/>
            <person name="Pan Z."/>
            <person name="Kale S.D."/>
            <person name="Song Y."/>
            <person name="King H."/>
            <person name="Zhang Q."/>
            <person name="Presley C."/>
            <person name="Deng X."/>
            <person name="Wei C.I."/>
            <person name="Xiao S."/>
        </authorList>
    </citation>
    <scope>NUCLEOTIDE SEQUENCE [LARGE SCALE GENOMIC DNA]</scope>
    <source>
        <strain evidence="3">UCSC1</strain>
    </source>
</reference>
<proteinExistence type="predicted"/>
<sequence>MVRRDALFQSILLRQQCPWPKYTPIVRSSPVFTRPYTSNTRPPVLEKPEKFNPPSHGARLRNPAPRYYGPQMTEKELYEQKKKKYPNMMPPEGSFMHWFLHNKMIHLWISLGTLTTLAVTVMVTNFKRDSPFADMLPEWHHLFLHPIRFWRTVFEIIKLDTARISAETAEKRKHRVDDVAKRAAYRKAQGLDKYEGIGGWTAKDDRPISGPVIPTGNEDIIPSRTDQDLHNDQLPVHEERREKRPLKKWLGIW</sequence>
<protein>
    <submittedName>
        <fullName evidence="3">Putative major facilitator superfamily protein</fullName>
    </submittedName>
</protein>
<evidence type="ECO:0000256" key="2">
    <source>
        <dbReference type="SAM" id="Phobius"/>
    </source>
</evidence>
<comment type="caution">
    <text evidence="3">The sequence shown here is derived from an EMBL/GenBank/DDBJ whole genome shotgun (WGS) entry which is preliminary data.</text>
</comment>
<evidence type="ECO:0000256" key="1">
    <source>
        <dbReference type="SAM" id="MobiDB-lite"/>
    </source>
</evidence>
<organism evidence="3 4">
    <name type="scientific">Golovinomyces cichoracearum</name>
    <dbReference type="NCBI Taxonomy" id="62708"/>
    <lineage>
        <taxon>Eukaryota</taxon>
        <taxon>Fungi</taxon>
        <taxon>Dikarya</taxon>
        <taxon>Ascomycota</taxon>
        <taxon>Pezizomycotina</taxon>
        <taxon>Leotiomycetes</taxon>
        <taxon>Erysiphales</taxon>
        <taxon>Erysiphaceae</taxon>
        <taxon>Golovinomyces</taxon>
    </lineage>
</organism>
<feature type="region of interest" description="Disordered" evidence="1">
    <location>
        <begin position="37"/>
        <end position="56"/>
    </location>
</feature>
<feature type="transmembrane region" description="Helical" evidence="2">
    <location>
        <begin position="105"/>
        <end position="126"/>
    </location>
</feature>
<dbReference type="OrthoDB" id="5397827at2759"/>
<evidence type="ECO:0000313" key="4">
    <source>
        <dbReference type="Proteomes" id="UP000285405"/>
    </source>
</evidence>
<dbReference type="AlphaFoldDB" id="A0A420HC98"/>
<dbReference type="EMBL" id="MCBR01020677">
    <property type="protein sequence ID" value="RKF55061.1"/>
    <property type="molecule type" value="Genomic_DNA"/>
</dbReference>